<dbReference type="PANTHER" id="PTHR43701">
    <property type="entry name" value="MEMBRANE TRANSPORTER PROTEIN MJ0441-RELATED"/>
    <property type="match status" value="1"/>
</dbReference>
<keyword evidence="8" id="KW-1185">Reference proteome</keyword>
<evidence type="ECO:0000256" key="2">
    <source>
        <dbReference type="ARBA" id="ARBA00022692"/>
    </source>
</evidence>
<dbReference type="InterPro" id="IPR051598">
    <property type="entry name" value="TSUP/Inactive_protease-like"/>
</dbReference>
<evidence type="ECO:0000256" key="5">
    <source>
        <dbReference type="RuleBase" id="RU363041"/>
    </source>
</evidence>
<accession>A0A6L5XNM5</accession>
<feature type="transmembrane region" description="Helical" evidence="5">
    <location>
        <begin position="142"/>
        <end position="162"/>
    </location>
</feature>
<comment type="similarity">
    <text evidence="5">Belongs to the 4-toluene sulfonate uptake permease (TSUP) (TC 2.A.102) family.</text>
</comment>
<evidence type="ECO:0000256" key="3">
    <source>
        <dbReference type="ARBA" id="ARBA00022989"/>
    </source>
</evidence>
<dbReference type="GO" id="GO:0005886">
    <property type="term" value="C:plasma membrane"/>
    <property type="evidence" value="ECO:0007669"/>
    <property type="project" value="UniProtKB-SubCell"/>
</dbReference>
<comment type="caution">
    <text evidence="7">The sequence shown here is derived from an EMBL/GenBank/DDBJ whole genome shotgun (WGS) entry which is preliminary data.</text>
</comment>
<evidence type="ECO:0000313" key="7">
    <source>
        <dbReference type="EMBL" id="MSS28705.1"/>
    </source>
</evidence>
<keyword evidence="2 5" id="KW-0812">Transmembrane</keyword>
<evidence type="ECO:0000256" key="1">
    <source>
        <dbReference type="ARBA" id="ARBA00004141"/>
    </source>
</evidence>
<keyword evidence="3 5" id="KW-1133">Transmembrane helix</keyword>
<feature type="transmembrane region" description="Helical" evidence="5">
    <location>
        <begin position="255"/>
        <end position="277"/>
    </location>
</feature>
<feature type="transmembrane region" description="Helical" evidence="5">
    <location>
        <begin position="174"/>
        <end position="191"/>
    </location>
</feature>
<reference evidence="7 8" key="1">
    <citation type="submission" date="2019-09" db="EMBL/GenBank/DDBJ databases">
        <title>In-depth cultivation of the pig gut microbiome towards novel bacterial diversity and tailored functional studies.</title>
        <authorList>
            <person name="Wylensek D."/>
            <person name="Hitch T.C.A."/>
            <person name="Clavel T."/>
        </authorList>
    </citation>
    <scope>NUCLEOTIDE SEQUENCE [LARGE SCALE GENOMIC DNA]</scope>
    <source>
        <strain evidence="7 8">PG-178-WT-4</strain>
    </source>
</reference>
<organism evidence="7 8">
    <name type="scientific">Desulfovibrio porci</name>
    <dbReference type="NCBI Taxonomy" id="2605782"/>
    <lineage>
        <taxon>Bacteria</taxon>
        <taxon>Pseudomonadati</taxon>
        <taxon>Thermodesulfobacteriota</taxon>
        <taxon>Desulfovibrionia</taxon>
        <taxon>Desulfovibrionales</taxon>
        <taxon>Desulfovibrionaceae</taxon>
        <taxon>Desulfovibrio</taxon>
    </lineage>
</organism>
<dbReference type="PANTHER" id="PTHR43701:SF2">
    <property type="entry name" value="MEMBRANE TRANSPORTER PROTEIN YJNA-RELATED"/>
    <property type="match status" value="1"/>
</dbReference>
<keyword evidence="4 5" id="KW-0472">Membrane</keyword>
<dbReference type="InterPro" id="IPR002781">
    <property type="entry name" value="TM_pro_TauE-like"/>
</dbReference>
<keyword evidence="5" id="KW-1003">Cell membrane</keyword>
<feature type="transmembrane region" description="Helical" evidence="5">
    <location>
        <begin position="289"/>
        <end position="312"/>
    </location>
</feature>
<dbReference type="AlphaFoldDB" id="A0A6L5XNM5"/>
<gene>
    <name evidence="7" type="ORF">FYJ44_11830</name>
</gene>
<feature type="region of interest" description="Disordered" evidence="6">
    <location>
        <begin position="1"/>
        <end position="21"/>
    </location>
</feature>
<evidence type="ECO:0000313" key="8">
    <source>
        <dbReference type="Proteomes" id="UP000477488"/>
    </source>
</evidence>
<protein>
    <recommendedName>
        <fullName evidence="5">Probable membrane transporter protein</fullName>
    </recommendedName>
</protein>
<evidence type="ECO:0000256" key="4">
    <source>
        <dbReference type="ARBA" id="ARBA00023136"/>
    </source>
</evidence>
<sequence length="374" mass="38971">MEAAPPSAAGAGTVKPTSMPTQADTADRLKTAIASATAAGKIDSSAATGFLGIPGAPNVNMVLAFCWAVWVGWIFSSVGAFGGVMASVGHISVFGLGEYAASFGKGTPMNKLVTDSIRVSNQWLVGTSSLISSFKYWTLGRIVLPLGIALGTGSLVGSILTPILTQGKISFRDYVGYFGVFVLGLGCYLLYETSPAARAKKKKAAAAAKAFEEASKNHAGNAAAGTRVTIVSVGLKRVVFTFCGVEFSFNPYMPVLGGFVVAAVASFLGVGGGFLLVPLLTSIAQLPMYLAAGTSAFAVLVGMVTSISTFMFGGTPVYWPLIGLELVGIVIGSWVGPITAKYLPDIWLKRLFILVAFIVGINYVLRGFFGVRLW</sequence>
<dbReference type="EMBL" id="VUMH01000013">
    <property type="protein sequence ID" value="MSS28705.1"/>
    <property type="molecule type" value="Genomic_DNA"/>
</dbReference>
<comment type="subcellular location">
    <subcellularLocation>
        <location evidence="5">Cell membrane</location>
        <topology evidence="5">Multi-pass membrane protein</topology>
    </subcellularLocation>
    <subcellularLocation>
        <location evidence="1">Membrane</location>
        <topology evidence="1">Multi-pass membrane protein</topology>
    </subcellularLocation>
</comment>
<dbReference type="Proteomes" id="UP000477488">
    <property type="component" value="Unassembled WGS sequence"/>
</dbReference>
<feature type="transmembrane region" description="Helical" evidence="5">
    <location>
        <begin position="318"/>
        <end position="339"/>
    </location>
</feature>
<proteinExistence type="inferred from homology"/>
<feature type="transmembrane region" description="Helical" evidence="5">
    <location>
        <begin position="351"/>
        <end position="369"/>
    </location>
</feature>
<dbReference type="Pfam" id="PF01925">
    <property type="entry name" value="TauE"/>
    <property type="match status" value="1"/>
</dbReference>
<evidence type="ECO:0000256" key="6">
    <source>
        <dbReference type="SAM" id="MobiDB-lite"/>
    </source>
</evidence>
<name>A0A6L5XNM5_9BACT</name>